<name>A0ACB5T9A3_AMBMO</name>
<accession>A0ACB5T9A3</accession>
<evidence type="ECO:0000313" key="2">
    <source>
        <dbReference type="Proteomes" id="UP001165064"/>
    </source>
</evidence>
<dbReference type="Proteomes" id="UP001165064">
    <property type="component" value="Unassembled WGS sequence"/>
</dbReference>
<proteinExistence type="predicted"/>
<organism evidence="1 2">
    <name type="scientific">Ambrosiozyma monospora</name>
    <name type="common">Yeast</name>
    <name type="synonym">Endomycopsis monosporus</name>
    <dbReference type="NCBI Taxonomy" id="43982"/>
    <lineage>
        <taxon>Eukaryota</taxon>
        <taxon>Fungi</taxon>
        <taxon>Dikarya</taxon>
        <taxon>Ascomycota</taxon>
        <taxon>Saccharomycotina</taxon>
        <taxon>Pichiomycetes</taxon>
        <taxon>Pichiales</taxon>
        <taxon>Pichiaceae</taxon>
        <taxon>Ambrosiozyma</taxon>
    </lineage>
</organism>
<dbReference type="EMBL" id="BSXS01004947">
    <property type="protein sequence ID" value="GME83739.1"/>
    <property type="molecule type" value="Genomic_DNA"/>
</dbReference>
<evidence type="ECO:0000313" key="1">
    <source>
        <dbReference type="EMBL" id="GME83739.1"/>
    </source>
</evidence>
<sequence>MALHTSSDGKVDIDSLWNDLREEVALVNNGGVQTKGYGSFGHMMGGYASGYYGYLWSQVFAADIFYSKFKADPLNVKSGLEYRNKILSRGGSREEMDNLRDLLGREPNSDAFLTELGITEAKL</sequence>
<reference evidence="1" key="1">
    <citation type="submission" date="2023-04" db="EMBL/GenBank/DDBJ databases">
        <title>Ambrosiozyma monospora NBRC 10751.</title>
        <authorList>
            <person name="Ichikawa N."/>
            <person name="Sato H."/>
            <person name="Tonouchi N."/>
        </authorList>
    </citation>
    <scope>NUCLEOTIDE SEQUENCE</scope>
    <source>
        <strain evidence="1">NBRC 10751</strain>
    </source>
</reference>
<comment type="caution">
    <text evidence="1">The sequence shown here is derived from an EMBL/GenBank/DDBJ whole genome shotgun (WGS) entry which is preliminary data.</text>
</comment>
<protein>
    <submittedName>
        <fullName evidence="1">Unnamed protein product</fullName>
    </submittedName>
</protein>
<gene>
    <name evidence="1" type="ORF">Amon02_000636700</name>
</gene>
<keyword evidence="2" id="KW-1185">Reference proteome</keyword>